<protein>
    <recommendedName>
        <fullName evidence="4">Flavin-containing monooxygenase</fullName>
        <ecNumber evidence="4">1.-.-.-</ecNumber>
    </recommendedName>
</protein>
<dbReference type="EMBL" id="BGPR01010053">
    <property type="protein sequence ID" value="GBN43984.1"/>
    <property type="molecule type" value="Genomic_DNA"/>
</dbReference>
<comment type="caution">
    <text evidence="5">The sequence shown here is derived from an EMBL/GenBank/DDBJ whole genome shotgun (WGS) entry which is preliminary data.</text>
</comment>
<keyword evidence="3 4" id="KW-0560">Oxidoreductase</keyword>
<dbReference type="AlphaFoldDB" id="A0A4Y2NY71"/>
<keyword evidence="1 4" id="KW-0285">Flavoprotein</keyword>
<keyword evidence="2 4" id="KW-0274">FAD</keyword>
<proteinExistence type="inferred from homology"/>
<dbReference type="InterPro" id="IPR020946">
    <property type="entry name" value="Flavin_mOase-like"/>
</dbReference>
<evidence type="ECO:0000256" key="3">
    <source>
        <dbReference type="ARBA" id="ARBA00023002"/>
    </source>
</evidence>
<evidence type="ECO:0000256" key="2">
    <source>
        <dbReference type="ARBA" id="ARBA00022827"/>
    </source>
</evidence>
<sequence>MSLRVDYIEYSNELASKFGAKPNLLKLLITDTGLFLRVLFGPSLPFQYRLQEPHCWDGARKAIIESKDRVSWTIQDLNASKNIFQKFIKKVLGFFFL</sequence>
<accession>A0A4Y2NY71</accession>
<evidence type="ECO:0000256" key="4">
    <source>
        <dbReference type="RuleBase" id="RU361177"/>
    </source>
</evidence>
<evidence type="ECO:0000256" key="1">
    <source>
        <dbReference type="ARBA" id="ARBA00022630"/>
    </source>
</evidence>
<name>A0A4Y2NY71_ARAVE</name>
<comment type="cofactor">
    <cofactor evidence="4">
        <name>FAD</name>
        <dbReference type="ChEBI" id="CHEBI:57692"/>
    </cofactor>
</comment>
<dbReference type="GO" id="GO:0050661">
    <property type="term" value="F:NADP binding"/>
    <property type="evidence" value="ECO:0007669"/>
    <property type="project" value="InterPro"/>
</dbReference>
<dbReference type="GO" id="GO:0050660">
    <property type="term" value="F:flavin adenine dinucleotide binding"/>
    <property type="evidence" value="ECO:0007669"/>
    <property type="project" value="InterPro"/>
</dbReference>
<gene>
    <name evidence="5" type="ORF">AVEN_174305_1</name>
</gene>
<keyword evidence="4" id="KW-0503">Monooxygenase</keyword>
<organism evidence="5 6">
    <name type="scientific">Araneus ventricosus</name>
    <name type="common">Orbweaver spider</name>
    <name type="synonym">Epeira ventricosa</name>
    <dbReference type="NCBI Taxonomy" id="182803"/>
    <lineage>
        <taxon>Eukaryota</taxon>
        <taxon>Metazoa</taxon>
        <taxon>Ecdysozoa</taxon>
        <taxon>Arthropoda</taxon>
        <taxon>Chelicerata</taxon>
        <taxon>Arachnida</taxon>
        <taxon>Araneae</taxon>
        <taxon>Araneomorphae</taxon>
        <taxon>Entelegynae</taxon>
        <taxon>Araneoidea</taxon>
        <taxon>Araneidae</taxon>
        <taxon>Araneus</taxon>
    </lineage>
</organism>
<evidence type="ECO:0000313" key="5">
    <source>
        <dbReference type="EMBL" id="GBN43984.1"/>
    </source>
</evidence>
<dbReference type="GO" id="GO:0004499">
    <property type="term" value="F:N,N-dimethylaniline monooxygenase activity"/>
    <property type="evidence" value="ECO:0007669"/>
    <property type="project" value="InterPro"/>
</dbReference>
<dbReference type="OrthoDB" id="6435753at2759"/>
<dbReference type="Pfam" id="PF00743">
    <property type="entry name" value="FMO-like"/>
    <property type="match status" value="1"/>
</dbReference>
<keyword evidence="6" id="KW-1185">Reference proteome</keyword>
<reference evidence="5 6" key="1">
    <citation type="journal article" date="2019" name="Sci. Rep.">
        <title>Orb-weaving spider Araneus ventricosus genome elucidates the spidroin gene catalogue.</title>
        <authorList>
            <person name="Kono N."/>
            <person name="Nakamura H."/>
            <person name="Ohtoshi R."/>
            <person name="Moran D.A.P."/>
            <person name="Shinohara A."/>
            <person name="Yoshida Y."/>
            <person name="Fujiwara M."/>
            <person name="Mori M."/>
            <person name="Tomita M."/>
            <person name="Arakawa K."/>
        </authorList>
    </citation>
    <scope>NUCLEOTIDE SEQUENCE [LARGE SCALE GENOMIC DNA]</scope>
</reference>
<dbReference type="Proteomes" id="UP000499080">
    <property type="component" value="Unassembled WGS sequence"/>
</dbReference>
<evidence type="ECO:0000313" key="6">
    <source>
        <dbReference type="Proteomes" id="UP000499080"/>
    </source>
</evidence>
<comment type="similarity">
    <text evidence="4">Belongs to the FMO family.</text>
</comment>
<dbReference type="EC" id="1.-.-.-" evidence="4"/>